<evidence type="ECO:0000256" key="2">
    <source>
        <dbReference type="SAM" id="Phobius"/>
    </source>
</evidence>
<reference evidence="3 4" key="1">
    <citation type="submission" date="2020-06" db="EMBL/GenBank/DDBJ databases">
        <title>High-quality draft genome of sulfate reducer Desulfobacter latus type strain AcrS2 isolated from marine sediment.</title>
        <authorList>
            <person name="Hoppe M."/>
            <person name="Larsen C.K."/>
            <person name="Marshall I.P.G."/>
            <person name="Schramm A."/>
            <person name="Marietou A.G."/>
        </authorList>
    </citation>
    <scope>NUCLEOTIDE SEQUENCE [LARGE SCALE GENOMIC DNA]</scope>
    <source>
        <strain evidence="3 4">AcRS2</strain>
    </source>
</reference>
<dbReference type="AlphaFoldDB" id="A0A850SZ62"/>
<protein>
    <submittedName>
        <fullName evidence="3">Uncharacterized protein</fullName>
    </submittedName>
</protein>
<feature type="coiled-coil region" evidence="1">
    <location>
        <begin position="137"/>
        <end position="164"/>
    </location>
</feature>
<dbReference type="Proteomes" id="UP000553343">
    <property type="component" value="Unassembled WGS sequence"/>
</dbReference>
<keyword evidence="2" id="KW-1133">Transmembrane helix</keyword>
<keyword evidence="2" id="KW-0812">Transmembrane</keyword>
<evidence type="ECO:0000313" key="3">
    <source>
        <dbReference type="EMBL" id="NWH06584.1"/>
    </source>
</evidence>
<evidence type="ECO:0000256" key="1">
    <source>
        <dbReference type="SAM" id="Coils"/>
    </source>
</evidence>
<proteinExistence type="predicted"/>
<sequence>MIRYRQPGFSARPSLDETESLQTDTMRFFAVICMCLMIIFSLVKSMPITRKTNSPRINTQKIVRDKITCLEQRVQTVGKTLAAMEQALQKAGNEHQQVKRLHSAFIEQITILQKKRDKIITQLETTKQAYTEKRQALGFIEDEIQRIKRGIQRLESKAEDLKQNIAGDVLVNPVAAKTKAEAEISPEKEKTGFSLGFSSDDALFSTLKTGNQVALYMRIKDRFWQFKTASVPWAFVPVSFSGRIYYMDRQTVPDKVIQASAQAVSVPGTNEILFGVSLSQGITRQISALMKGRKGGNIIIQSNGRVDFEN</sequence>
<accession>A0A850SZ62</accession>
<dbReference type="SUPFAM" id="SSF57997">
    <property type="entry name" value="Tropomyosin"/>
    <property type="match status" value="1"/>
</dbReference>
<keyword evidence="2" id="KW-0472">Membrane</keyword>
<name>A0A850SZ62_9BACT</name>
<gene>
    <name evidence="3" type="ORF">HXW94_16595</name>
</gene>
<feature type="transmembrane region" description="Helical" evidence="2">
    <location>
        <begin position="25"/>
        <end position="43"/>
    </location>
</feature>
<comment type="caution">
    <text evidence="3">The sequence shown here is derived from an EMBL/GenBank/DDBJ whole genome shotgun (WGS) entry which is preliminary data.</text>
</comment>
<dbReference type="EMBL" id="JACADJ010000087">
    <property type="protein sequence ID" value="NWH06584.1"/>
    <property type="molecule type" value="Genomic_DNA"/>
</dbReference>
<evidence type="ECO:0000313" key="4">
    <source>
        <dbReference type="Proteomes" id="UP000553343"/>
    </source>
</evidence>
<dbReference type="RefSeq" id="WP_178368039.1">
    <property type="nucleotide sequence ID" value="NZ_JACADJ010000087.1"/>
</dbReference>
<keyword evidence="4" id="KW-1185">Reference proteome</keyword>
<organism evidence="3 4">
    <name type="scientific">Desulfobacter latus</name>
    <dbReference type="NCBI Taxonomy" id="2292"/>
    <lineage>
        <taxon>Bacteria</taxon>
        <taxon>Pseudomonadati</taxon>
        <taxon>Thermodesulfobacteriota</taxon>
        <taxon>Desulfobacteria</taxon>
        <taxon>Desulfobacterales</taxon>
        <taxon>Desulfobacteraceae</taxon>
        <taxon>Desulfobacter</taxon>
    </lineage>
</organism>
<keyword evidence="1" id="KW-0175">Coiled coil</keyword>